<name>A0A1E8GLY5_9LACT</name>
<dbReference type="CDD" id="cd07377">
    <property type="entry name" value="WHTH_GntR"/>
    <property type="match status" value="1"/>
</dbReference>
<dbReference type="PROSITE" id="PS50949">
    <property type="entry name" value="HTH_GNTR"/>
    <property type="match status" value="1"/>
</dbReference>
<keyword evidence="2" id="KW-0238">DNA-binding</keyword>
<dbReference type="PANTHER" id="PTHR38445">
    <property type="entry name" value="HTH-TYPE TRANSCRIPTIONAL REPRESSOR YTRA"/>
    <property type="match status" value="1"/>
</dbReference>
<evidence type="ECO:0000256" key="3">
    <source>
        <dbReference type="ARBA" id="ARBA00023163"/>
    </source>
</evidence>
<dbReference type="STRING" id="1859473.BG261_04055"/>
<dbReference type="InterPro" id="IPR036390">
    <property type="entry name" value="WH_DNA-bd_sf"/>
</dbReference>
<keyword evidence="3" id="KW-0804">Transcription</keyword>
<reference evidence="6" key="1">
    <citation type="submission" date="2016-09" db="EMBL/GenBank/DDBJ databases">
        <title>Draft genome sequence of a novel species of the family Streptococcaceae isolated from flowers.</title>
        <authorList>
            <person name="Chuah L.-O."/>
            <person name="Yap K.-P."/>
            <person name="Thong K.L."/>
            <person name="Liong M.T."/>
            <person name="Ahmad R."/>
            <person name="Rusul G."/>
        </authorList>
    </citation>
    <scope>NUCLEOTIDE SEQUENCE [LARGE SCALE GENOMIC DNA]</scope>
    <source>
        <strain evidence="6">DF1</strain>
    </source>
</reference>
<dbReference type="SUPFAM" id="SSF46785">
    <property type="entry name" value="Winged helix' DNA-binding domain"/>
    <property type="match status" value="1"/>
</dbReference>
<dbReference type="OrthoDB" id="9808770at2"/>
<organism evidence="5 6">
    <name type="scientific">Floricoccus tropicus</name>
    <dbReference type="NCBI Taxonomy" id="1859473"/>
    <lineage>
        <taxon>Bacteria</taxon>
        <taxon>Bacillati</taxon>
        <taxon>Bacillota</taxon>
        <taxon>Bacilli</taxon>
        <taxon>Lactobacillales</taxon>
        <taxon>Streptococcaceae</taxon>
        <taxon>Floricoccus</taxon>
    </lineage>
</organism>
<keyword evidence="6" id="KW-1185">Reference proteome</keyword>
<evidence type="ECO:0000313" key="5">
    <source>
        <dbReference type="EMBL" id="OFI49252.1"/>
    </source>
</evidence>
<dbReference type="InterPro" id="IPR000524">
    <property type="entry name" value="Tscrpt_reg_HTH_GntR"/>
</dbReference>
<accession>A0A1E8GLY5</accession>
<dbReference type="GO" id="GO:0003700">
    <property type="term" value="F:DNA-binding transcription factor activity"/>
    <property type="evidence" value="ECO:0007669"/>
    <property type="project" value="InterPro"/>
</dbReference>
<dbReference type="SMART" id="SM00345">
    <property type="entry name" value="HTH_GNTR"/>
    <property type="match status" value="1"/>
</dbReference>
<proteinExistence type="predicted"/>
<dbReference type="Proteomes" id="UP000178622">
    <property type="component" value="Unassembled WGS sequence"/>
</dbReference>
<dbReference type="InterPro" id="IPR036388">
    <property type="entry name" value="WH-like_DNA-bd_sf"/>
</dbReference>
<evidence type="ECO:0000313" key="6">
    <source>
        <dbReference type="Proteomes" id="UP000178622"/>
    </source>
</evidence>
<evidence type="ECO:0000256" key="2">
    <source>
        <dbReference type="ARBA" id="ARBA00023125"/>
    </source>
</evidence>
<protein>
    <submittedName>
        <fullName evidence="5">GntR family transcriptional regulator</fullName>
    </submittedName>
</protein>
<dbReference type="AlphaFoldDB" id="A0A1E8GLY5"/>
<dbReference type="PANTHER" id="PTHR38445:SF7">
    <property type="entry name" value="GNTR-FAMILY TRANSCRIPTIONAL REGULATOR"/>
    <property type="match status" value="1"/>
</dbReference>
<evidence type="ECO:0000259" key="4">
    <source>
        <dbReference type="PROSITE" id="PS50949"/>
    </source>
</evidence>
<sequence>MDLIIQNSSDEPIYQQMYNQIKDQILSGQLKKDDLLPSIRKLSKELKVSVITTTRAYTELEKDGYVTIVQGKGCYVNSIDNSILEERIYSEIEDNFSQILRAARLVDLSNEEVLNHFKMFMEMEDNDE</sequence>
<dbReference type="EMBL" id="MKIR01000020">
    <property type="protein sequence ID" value="OFI49252.1"/>
    <property type="molecule type" value="Genomic_DNA"/>
</dbReference>
<gene>
    <name evidence="5" type="ORF">BG261_04055</name>
</gene>
<dbReference type="RefSeq" id="WP_070787364.1">
    <property type="nucleotide sequence ID" value="NZ_MKIR01000020.1"/>
</dbReference>
<evidence type="ECO:0000256" key="1">
    <source>
        <dbReference type="ARBA" id="ARBA00023015"/>
    </source>
</evidence>
<feature type="domain" description="HTH gntR-type" evidence="4">
    <location>
        <begin position="11"/>
        <end position="79"/>
    </location>
</feature>
<comment type="caution">
    <text evidence="5">The sequence shown here is derived from an EMBL/GenBank/DDBJ whole genome shotgun (WGS) entry which is preliminary data.</text>
</comment>
<keyword evidence="1" id="KW-0805">Transcription regulation</keyword>
<dbReference type="GO" id="GO:0003677">
    <property type="term" value="F:DNA binding"/>
    <property type="evidence" value="ECO:0007669"/>
    <property type="project" value="UniProtKB-KW"/>
</dbReference>
<dbReference type="Gene3D" id="1.10.10.10">
    <property type="entry name" value="Winged helix-like DNA-binding domain superfamily/Winged helix DNA-binding domain"/>
    <property type="match status" value="1"/>
</dbReference>
<dbReference type="Pfam" id="PF00392">
    <property type="entry name" value="GntR"/>
    <property type="match status" value="1"/>
</dbReference>